<dbReference type="GO" id="GO:0005507">
    <property type="term" value="F:copper ion binding"/>
    <property type="evidence" value="ECO:0007669"/>
    <property type="project" value="InterPro"/>
</dbReference>
<dbReference type="SUPFAM" id="SSF49998">
    <property type="entry name" value="Amine oxidase catalytic domain"/>
    <property type="match status" value="1"/>
</dbReference>
<dbReference type="Proteomes" id="UP000287830">
    <property type="component" value="Unassembled WGS sequence"/>
</dbReference>
<comment type="caution">
    <text evidence="5">The sequence shown here is derived from an EMBL/GenBank/DDBJ whole genome shotgun (WGS) entry which is preliminary data.</text>
</comment>
<gene>
    <name evidence="5" type="ORF">OEIGOIKO_01746</name>
</gene>
<protein>
    <recommendedName>
        <fullName evidence="2">Amine oxidase</fullName>
        <ecNumber evidence="2">1.4.3.-</ecNumber>
    </recommendedName>
</protein>
<accession>A0A7U9KSJ6</accession>
<dbReference type="EMBL" id="BHZC01000001">
    <property type="protein sequence ID" value="GCD34022.1"/>
    <property type="molecule type" value="Genomic_DNA"/>
</dbReference>
<dbReference type="EC" id="1.4.3.-" evidence="2"/>
<dbReference type="InterPro" id="IPR000269">
    <property type="entry name" value="Cu_amine_oxidase"/>
</dbReference>
<dbReference type="RefSeq" id="WP_244955056.1">
    <property type="nucleotide sequence ID" value="NZ_BHZC01000001.1"/>
</dbReference>
<dbReference type="GeneID" id="95620752"/>
<name>A0A7U9KSJ6_9ACTN</name>
<evidence type="ECO:0000256" key="1">
    <source>
        <dbReference type="PIRSR" id="PIRSR600269-51"/>
    </source>
</evidence>
<dbReference type="Pfam" id="PF01179">
    <property type="entry name" value="Cu_amine_oxid"/>
    <property type="match status" value="1"/>
</dbReference>
<dbReference type="GO" id="GO:0009308">
    <property type="term" value="P:amine metabolic process"/>
    <property type="evidence" value="ECO:0007669"/>
    <property type="project" value="UniProtKB-UniRule"/>
</dbReference>
<dbReference type="InterPro" id="IPR036460">
    <property type="entry name" value="Cu_amine_oxidase_C_sf"/>
</dbReference>
<feature type="modified residue" description="2',4',5'-topaquinone" evidence="1">
    <location>
        <position position="229"/>
    </location>
</feature>
<evidence type="ECO:0000256" key="2">
    <source>
        <dbReference type="RuleBase" id="RU000672"/>
    </source>
</evidence>
<comment type="similarity">
    <text evidence="2">Belongs to the copper/topaquinone oxidase family.</text>
</comment>
<dbReference type="Gene3D" id="2.70.98.20">
    <property type="entry name" value="Copper amine oxidase, catalytic domain"/>
    <property type="match status" value="1"/>
</dbReference>
<comment type="cofactor">
    <cofactor evidence="2">
        <name>Cu cation</name>
        <dbReference type="ChEBI" id="CHEBI:23378"/>
    </cofactor>
    <text evidence="2">Contains 1 topaquinone per subunit.</text>
</comment>
<evidence type="ECO:0000313" key="6">
    <source>
        <dbReference type="Proteomes" id="UP000287830"/>
    </source>
</evidence>
<keyword evidence="1 2" id="KW-0801">TPQ</keyword>
<sequence>MHARPFRRARVGHGRARVPARTLVRTHRARVRRAALLAAPLLLGTAALTSGPAAAQAVSPASPASTPSPPAATAAGCSTPYSITQTLEAGTTWRMCWHYDANAGLVLDNVSYQPKSEPRPIQVLTSAKLAQIHVPYDDGGNEYDDLTGQSFAQGLQTLDPGECPGGTIKSVKVPGAWDPDHPDVNGLCVTTRARGHAYRLGRYPGETTKVQQLQGKDLLVYTVNKTGWYEYIVEWRFSADGTINMQVGATGTLSPVDYDAGDGRGWPLGKGAKDYATSHSHNVFWRLNFGLDGSSANRVEQFDSTTTAQSGALTPKTKTVRTPVAKELAGDAGPTRWWRVVSNTGKNKDGHPRSYEIVPGRSSKYTGRAFTRHDVYFTEYNKCEQFASNNLANCGAGAGASVDRWVNGQPLRHPIAWVNIGYHHIARDEDQEPMPVHWQGFQLAPRDVTAMNPLTPPELSGHNGHVE</sequence>
<keyword evidence="2" id="KW-0560">Oxidoreductase</keyword>
<feature type="region of interest" description="Disordered" evidence="3">
    <location>
        <begin position="57"/>
        <end position="76"/>
    </location>
</feature>
<feature type="domain" description="Copper amine oxidase catalytic" evidence="4">
    <location>
        <begin position="91"/>
        <end position="453"/>
    </location>
</feature>
<dbReference type="GO" id="GO:0008131">
    <property type="term" value="F:primary methylamine oxidase activity"/>
    <property type="evidence" value="ECO:0007669"/>
    <property type="project" value="InterPro"/>
</dbReference>
<keyword evidence="2" id="KW-0186">Copper</keyword>
<keyword evidence="2" id="KW-0479">Metal-binding</keyword>
<reference evidence="5 6" key="1">
    <citation type="submission" date="2018-11" db="EMBL/GenBank/DDBJ databases">
        <title>Whole genome sequence of Streptomyces chrestomyceticus NBRC 13444(T).</title>
        <authorList>
            <person name="Komaki H."/>
            <person name="Tamura T."/>
        </authorList>
    </citation>
    <scope>NUCLEOTIDE SEQUENCE [LARGE SCALE GENOMIC DNA]</scope>
    <source>
        <strain evidence="5 6">NBRC 13444</strain>
    </source>
</reference>
<dbReference type="AlphaFoldDB" id="A0A7U9KSJ6"/>
<evidence type="ECO:0000259" key="4">
    <source>
        <dbReference type="Pfam" id="PF01179"/>
    </source>
</evidence>
<dbReference type="PANTHER" id="PTHR10638">
    <property type="entry name" value="COPPER AMINE OXIDASE"/>
    <property type="match status" value="1"/>
</dbReference>
<proteinExistence type="inferred from homology"/>
<evidence type="ECO:0000256" key="3">
    <source>
        <dbReference type="SAM" id="MobiDB-lite"/>
    </source>
</evidence>
<organism evidence="5 6">
    <name type="scientific">Streptomyces chrestomyceticus JCM 4735</name>
    <dbReference type="NCBI Taxonomy" id="1306181"/>
    <lineage>
        <taxon>Bacteria</taxon>
        <taxon>Bacillati</taxon>
        <taxon>Actinomycetota</taxon>
        <taxon>Actinomycetes</taxon>
        <taxon>Kitasatosporales</taxon>
        <taxon>Streptomycetaceae</taxon>
        <taxon>Streptomyces</taxon>
    </lineage>
</organism>
<dbReference type="InterPro" id="IPR015798">
    <property type="entry name" value="Cu_amine_oxidase_C"/>
</dbReference>
<dbReference type="GO" id="GO:0048038">
    <property type="term" value="F:quinone binding"/>
    <property type="evidence" value="ECO:0007669"/>
    <property type="project" value="InterPro"/>
</dbReference>
<evidence type="ECO:0000313" key="5">
    <source>
        <dbReference type="EMBL" id="GCD34022.1"/>
    </source>
</evidence>
<comment type="PTM">
    <text evidence="1 2">Topaquinone (TPQ) is generated by copper-dependent autoxidation of a specific tyrosyl residue.</text>
</comment>